<dbReference type="RefSeq" id="WP_330486373.1">
    <property type="nucleotide sequence ID" value="NZ_JAZBJZ010000192.1"/>
</dbReference>
<evidence type="ECO:0000313" key="2">
    <source>
        <dbReference type="EMBL" id="MEE3719935.1"/>
    </source>
</evidence>
<protein>
    <submittedName>
        <fullName evidence="2">Plasmid replication protein, CyRepA1 family</fullName>
    </submittedName>
</protein>
<dbReference type="NCBIfam" id="NF042913">
    <property type="entry name" value="CyRepA1"/>
    <property type="match status" value="1"/>
</dbReference>
<dbReference type="InterPro" id="IPR024385">
    <property type="entry name" value="DUF3854"/>
</dbReference>
<name>A0AAW9Q8U8_9CYAN</name>
<accession>A0AAW9Q8U8</accession>
<sequence length="1087" mass="121791">MLNNLWQSASAGMPTHAIGDRMVDAAMPHPVSTPEIYRQQVYREWVEGSAISPELFYANVTIAASEAIEHGGDVSRPLHDALNWKVDRWRDPRYSGAIIHTLDPIAGIRQVFQVKLEKPIYDAKRDRFRKYENPSGRGQVGGFASVDLLTWQKIGDRYGILLPSDLSDRQWYDREFWNWVIEFGLPIFITEGMKKACALLSQGHVAIALSGITMGRQNIEGKTQLQAYLDIFATPKRDIYLCFDAETKPKTIFDVYLAQSKTGKLFEDKGCQVRVLQLPLLPNTDKTGVDDLIVTLGGSALLQCIDAALSLSAYRWQFNYKAQLQTEPAISFSSPSLLQAVGTLPSSGIIAISSAKGTEKTKLLARETANDTKLVALTHLRSLRKNLAHRLNLQVLNDLDRAKGFGFLGNTDRIALCVHSLLAINPRDYIGCTLAIDEAAQVFRTLLTSKLCNKNGMRGALLARLEELMRVAGRIVIADADLSDFELNYTQKLRGDNGQPYLILNHYKAESYAVAIVDSPTDDCAIAMLMEDLRVGEKVMICCDSKDKADAIAKMVRDLGLDLRVMLVTSDGEQADADTEEDGLFVAEINQRVTAYDLLIVSPSMSTGVSIETPHFSKVYGFFSGVLGDGDIAQMLIRYRPNVPRVLWCKKSGNQFSQVSRGESASMVREALHTSHDAEISCIRHSLASDLIPFVHDGYRFDRNPHIDLFCQYTAQQNQAMRSLRANLIARLQYEGCKLEIVTPEVSIHEAKELMKASKQAIAAEHAHKLCQVAILKGSELKRLRDKENPTREERLILEASTIAEELVADKLTTELVDFWHRGRVLHPLRELEATLNPELAVSTDTRQIAKQASFRGFGTAWDIPKLELRRQIRERSGFVALLNRLIEGETITLFDLQQEFEPFLGKYGRKLADAGLPAYLQKSVSYTFGRWLELLGVKFHTIRDRSTNLETHFQIDRVYWEILIEILARRAEQRVAFLSGVSSGRSQLLLDPKVVSEREVVKEVEGDRNLLPLFIDPPVAIEEKSLLPEIGAIVQVKVSEGGRMIWRQARYLGQAAIAGLGQIYRVMVGDLPLNVFSPDCLREMTT</sequence>
<feature type="domain" description="DUF3854" evidence="1">
    <location>
        <begin position="176"/>
        <end position="297"/>
    </location>
</feature>
<dbReference type="Pfam" id="PF12965">
    <property type="entry name" value="DUF3854"/>
    <property type="match status" value="1"/>
</dbReference>
<dbReference type="AlphaFoldDB" id="A0AAW9Q8U8"/>
<proteinExistence type="predicted"/>
<reference evidence="2" key="1">
    <citation type="submission" date="2024-01" db="EMBL/GenBank/DDBJ databases">
        <title>Bank of Algae and Cyanobacteria of the Azores (BACA) strain genomes.</title>
        <authorList>
            <person name="Luz R."/>
            <person name="Cordeiro R."/>
            <person name="Fonseca A."/>
            <person name="Goncalves V."/>
        </authorList>
    </citation>
    <scope>NUCLEOTIDE SEQUENCE</scope>
    <source>
        <strain evidence="2">BACA0141</strain>
    </source>
</reference>
<keyword evidence="3" id="KW-1185">Reference proteome</keyword>
<dbReference type="InterPro" id="IPR049996">
    <property type="entry name" value="Slr7037-like"/>
</dbReference>
<organism evidence="2 3">
    <name type="scientific">Tumidithrix elongata BACA0141</name>
    <dbReference type="NCBI Taxonomy" id="2716417"/>
    <lineage>
        <taxon>Bacteria</taxon>
        <taxon>Bacillati</taxon>
        <taxon>Cyanobacteriota</taxon>
        <taxon>Cyanophyceae</taxon>
        <taxon>Pseudanabaenales</taxon>
        <taxon>Pseudanabaenaceae</taxon>
        <taxon>Tumidithrix</taxon>
        <taxon>Tumidithrix elongata</taxon>
    </lineage>
</organism>
<dbReference type="PANTHER" id="PTHR34985">
    <property type="entry name" value="SLR0554 PROTEIN"/>
    <property type="match status" value="1"/>
</dbReference>
<dbReference type="EMBL" id="JAZBJZ010000192">
    <property type="protein sequence ID" value="MEE3719935.1"/>
    <property type="molecule type" value="Genomic_DNA"/>
</dbReference>
<dbReference type="InterPro" id="IPR034154">
    <property type="entry name" value="TOPRIM_DnaG/twinkle"/>
</dbReference>
<dbReference type="CDD" id="cd01029">
    <property type="entry name" value="TOPRIM_primases"/>
    <property type="match status" value="1"/>
</dbReference>
<evidence type="ECO:0000313" key="3">
    <source>
        <dbReference type="Proteomes" id="UP001333818"/>
    </source>
</evidence>
<gene>
    <name evidence="2" type="ORF">V2H45_24650</name>
</gene>
<comment type="caution">
    <text evidence="2">The sequence shown here is derived from an EMBL/GenBank/DDBJ whole genome shotgun (WGS) entry which is preliminary data.</text>
</comment>
<dbReference type="Proteomes" id="UP001333818">
    <property type="component" value="Unassembled WGS sequence"/>
</dbReference>
<dbReference type="PANTHER" id="PTHR34985:SF1">
    <property type="entry name" value="SLR0554 PROTEIN"/>
    <property type="match status" value="1"/>
</dbReference>
<evidence type="ECO:0000259" key="1">
    <source>
        <dbReference type="Pfam" id="PF12965"/>
    </source>
</evidence>